<accession>A0ACD3AKP8</accession>
<reference evidence="1 2" key="1">
    <citation type="journal article" date="2019" name="Nat. Ecol. Evol.">
        <title>Megaphylogeny resolves global patterns of mushroom evolution.</title>
        <authorList>
            <person name="Varga T."/>
            <person name="Krizsan K."/>
            <person name="Foldi C."/>
            <person name="Dima B."/>
            <person name="Sanchez-Garcia M."/>
            <person name="Sanchez-Ramirez S."/>
            <person name="Szollosi G.J."/>
            <person name="Szarkandi J.G."/>
            <person name="Papp V."/>
            <person name="Albert L."/>
            <person name="Andreopoulos W."/>
            <person name="Angelini C."/>
            <person name="Antonin V."/>
            <person name="Barry K.W."/>
            <person name="Bougher N.L."/>
            <person name="Buchanan P."/>
            <person name="Buyck B."/>
            <person name="Bense V."/>
            <person name="Catcheside P."/>
            <person name="Chovatia M."/>
            <person name="Cooper J."/>
            <person name="Damon W."/>
            <person name="Desjardin D."/>
            <person name="Finy P."/>
            <person name="Geml J."/>
            <person name="Haridas S."/>
            <person name="Hughes K."/>
            <person name="Justo A."/>
            <person name="Karasinski D."/>
            <person name="Kautmanova I."/>
            <person name="Kiss B."/>
            <person name="Kocsube S."/>
            <person name="Kotiranta H."/>
            <person name="LaButti K.M."/>
            <person name="Lechner B.E."/>
            <person name="Liimatainen K."/>
            <person name="Lipzen A."/>
            <person name="Lukacs Z."/>
            <person name="Mihaltcheva S."/>
            <person name="Morgado L.N."/>
            <person name="Niskanen T."/>
            <person name="Noordeloos M.E."/>
            <person name="Ohm R.A."/>
            <person name="Ortiz-Santana B."/>
            <person name="Ovrebo C."/>
            <person name="Racz N."/>
            <person name="Riley R."/>
            <person name="Savchenko A."/>
            <person name="Shiryaev A."/>
            <person name="Soop K."/>
            <person name="Spirin V."/>
            <person name="Szebenyi C."/>
            <person name="Tomsovsky M."/>
            <person name="Tulloss R.E."/>
            <person name="Uehling J."/>
            <person name="Grigoriev I.V."/>
            <person name="Vagvolgyi C."/>
            <person name="Papp T."/>
            <person name="Martin F.M."/>
            <person name="Miettinen O."/>
            <person name="Hibbett D.S."/>
            <person name="Nagy L.G."/>
        </authorList>
    </citation>
    <scope>NUCLEOTIDE SEQUENCE [LARGE SCALE GENOMIC DNA]</scope>
    <source>
        <strain evidence="1 2">NL-1719</strain>
    </source>
</reference>
<dbReference type="Proteomes" id="UP000308600">
    <property type="component" value="Unassembled WGS sequence"/>
</dbReference>
<evidence type="ECO:0000313" key="2">
    <source>
        <dbReference type="Proteomes" id="UP000308600"/>
    </source>
</evidence>
<keyword evidence="2" id="KW-1185">Reference proteome</keyword>
<sequence>MASESSKGVALVTGAGQGIGKEIALRLADDGFDVAINDVDGQAETLASVQQEIKARASAKGHKTSTLVLLADVSKEDQVERMIGDAVKELGGLDVMVANAGIAILTSLLDTTEETWDRLFNVNAKGVFFCYKHAAREMIKQGRGGRIIGASSAAGKQGGANLAAYSATKFAVRGLTQAAARELGPFRITVNAYAPGAVDTQLLEDLDATNARITGGQRGELSEAVAKRAALGYRGTPTEIASLVSYLASKEAHFITGQSVSCNGGTFFD</sequence>
<name>A0ACD3AKP8_9AGAR</name>
<proteinExistence type="predicted"/>
<organism evidence="1 2">
    <name type="scientific">Pluteus cervinus</name>
    <dbReference type="NCBI Taxonomy" id="181527"/>
    <lineage>
        <taxon>Eukaryota</taxon>
        <taxon>Fungi</taxon>
        <taxon>Dikarya</taxon>
        <taxon>Basidiomycota</taxon>
        <taxon>Agaricomycotina</taxon>
        <taxon>Agaricomycetes</taxon>
        <taxon>Agaricomycetidae</taxon>
        <taxon>Agaricales</taxon>
        <taxon>Pluteineae</taxon>
        <taxon>Pluteaceae</taxon>
        <taxon>Pluteus</taxon>
    </lineage>
</organism>
<evidence type="ECO:0000313" key="1">
    <source>
        <dbReference type="EMBL" id="TFK66473.1"/>
    </source>
</evidence>
<protein>
    <submittedName>
        <fullName evidence="1">NAD-binding protein</fullName>
    </submittedName>
</protein>
<dbReference type="EMBL" id="ML208404">
    <property type="protein sequence ID" value="TFK66473.1"/>
    <property type="molecule type" value="Genomic_DNA"/>
</dbReference>
<gene>
    <name evidence="1" type="ORF">BDN72DRAFT_799947</name>
</gene>